<keyword evidence="5" id="KW-1185">Reference proteome</keyword>
<accession>A0A811KSJ3</accession>
<dbReference type="Proteomes" id="UP000614601">
    <property type="component" value="Unassembled WGS sequence"/>
</dbReference>
<proteinExistence type="predicted"/>
<evidence type="ECO:0000313" key="4">
    <source>
        <dbReference type="EMBL" id="CAD5217829.1"/>
    </source>
</evidence>
<evidence type="ECO:0000259" key="3">
    <source>
        <dbReference type="PROSITE" id="PS50076"/>
    </source>
</evidence>
<organism evidence="4 5">
    <name type="scientific">Bursaphelenchus okinawaensis</name>
    <dbReference type="NCBI Taxonomy" id="465554"/>
    <lineage>
        <taxon>Eukaryota</taxon>
        <taxon>Metazoa</taxon>
        <taxon>Ecdysozoa</taxon>
        <taxon>Nematoda</taxon>
        <taxon>Chromadorea</taxon>
        <taxon>Rhabditida</taxon>
        <taxon>Tylenchina</taxon>
        <taxon>Tylenchomorpha</taxon>
        <taxon>Aphelenchoidea</taxon>
        <taxon>Aphelenchoididae</taxon>
        <taxon>Bursaphelenchus</taxon>
    </lineage>
</organism>
<gene>
    <name evidence="4" type="ORF">BOKJ2_LOCUS7288</name>
</gene>
<dbReference type="SUPFAM" id="SSF46565">
    <property type="entry name" value="Chaperone J-domain"/>
    <property type="match status" value="1"/>
</dbReference>
<evidence type="ECO:0000256" key="2">
    <source>
        <dbReference type="SAM" id="MobiDB-lite"/>
    </source>
</evidence>
<sequence length="230" mass="26335">MVPRPVGHCLYGVLGVSKTADETEIKKAYYKLALKWHPDKHPEEDREVAEKKFKQIAQAYEILSDESHRLEYDRGDLQRNRPHHRRRSASQTPSYATRSPFDVFREFFGGRFNDPMFRPFMQFDMNYPFTNRGGRPYPKNIFNCHAKSFDGAFNKEKDENDCEFSSVIRFSASDLPGKGMKKTTTSVRVVDGKKIVTTKTEDNGKETVEVSEDGIVKSRIVNGSPVEVAA</sequence>
<keyword evidence="1" id="KW-0143">Chaperone</keyword>
<dbReference type="PROSITE" id="PS00636">
    <property type="entry name" value="DNAJ_1"/>
    <property type="match status" value="1"/>
</dbReference>
<dbReference type="Gene3D" id="1.10.287.110">
    <property type="entry name" value="DnaJ domain"/>
    <property type="match status" value="1"/>
</dbReference>
<dbReference type="SMART" id="SM00271">
    <property type="entry name" value="DnaJ"/>
    <property type="match status" value="1"/>
</dbReference>
<reference evidence="4" key="1">
    <citation type="submission" date="2020-09" db="EMBL/GenBank/DDBJ databases">
        <authorList>
            <person name="Kikuchi T."/>
        </authorList>
    </citation>
    <scope>NUCLEOTIDE SEQUENCE</scope>
    <source>
        <strain evidence="4">SH1</strain>
    </source>
</reference>
<dbReference type="PANTHER" id="PTHR45168:SF3">
    <property type="entry name" value="DNAJ HEAT SHOCK PROTEIN FAMILY (HSP40) MEMBER B2"/>
    <property type="match status" value="1"/>
</dbReference>
<evidence type="ECO:0000313" key="5">
    <source>
        <dbReference type="Proteomes" id="UP000614601"/>
    </source>
</evidence>
<dbReference type="InterPro" id="IPR043183">
    <property type="entry name" value="DNJB2/6-like"/>
</dbReference>
<protein>
    <recommendedName>
        <fullName evidence="3">J domain-containing protein</fullName>
    </recommendedName>
</protein>
<dbReference type="InterPro" id="IPR036869">
    <property type="entry name" value="J_dom_sf"/>
</dbReference>
<feature type="domain" description="J" evidence="3">
    <location>
        <begin position="9"/>
        <end position="76"/>
    </location>
</feature>
<dbReference type="PROSITE" id="PS50076">
    <property type="entry name" value="DNAJ_2"/>
    <property type="match status" value="1"/>
</dbReference>
<dbReference type="InterPro" id="IPR018253">
    <property type="entry name" value="DnaJ_domain_CS"/>
</dbReference>
<dbReference type="CDD" id="cd06257">
    <property type="entry name" value="DnaJ"/>
    <property type="match status" value="1"/>
</dbReference>
<name>A0A811KSJ3_9BILA</name>
<dbReference type="PANTHER" id="PTHR45168">
    <property type="entry name" value="DNAJ HOMOLOG SUBFAMILY B MEMBER 2"/>
    <property type="match status" value="1"/>
</dbReference>
<dbReference type="Pfam" id="PF00226">
    <property type="entry name" value="DnaJ"/>
    <property type="match status" value="1"/>
</dbReference>
<dbReference type="OrthoDB" id="10250354at2759"/>
<dbReference type="AlphaFoldDB" id="A0A811KSJ3"/>
<dbReference type="PRINTS" id="PR00625">
    <property type="entry name" value="JDOMAIN"/>
</dbReference>
<evidence type="ECO:0000256" key="1">
    <source>
        <dbReference type="ARBA" id="ARBA00023186"/>
    </source>
</evidence>
<dbReference type="EMBL" id="CAJFDH010000003">
    <property type="protein sequence ID" value="CAD5217829.1"/>
    <property type="molecule type" value="Genomic_DNA"/>
</dbReference>
<comment type="caution">
    <text evidence="4">The sequence shown here is derived from an EMBL/GenBank/DDBJ whole genome shotgun (WGS) entry which is preliminary data.</text>
</comment>
<dbReference type="Proteomes" id="UP000783686">
    <property type="component" value="Unassembled WGS sequence"/>
</dbReference>
<dbReference type="EMBL" id="CAJFCW020000003">
    <property type="protein sequence ID" value="CAG9108559.1"/>
    <property type="molecule type" value="Genomic_DNA"/>
</dbReference>
<dbReference type="InterPro" id="IPR001623">
    <property type="entry name" value="DnaJ_domain"/>
</dbReference>
<dbReference type="GO" id="GO:0030544">
    <property type="term" value="F:Hsp70 protein binding"/>
    <property type="evidence" value="ECO:0007669"/>
    <property type="project" value="InterPro"/>
</dbReference>
<dbReference type="GO" id="GO:0051082">
    <property type="term" value="F:unfolded protein binding"/>
    <property type="evidence" value="ECO:0007669"/>
    <property type="project" value="InterPro"/>
</dbReference>
<feature type="region of interest" description="Disordered" evidence="2">
    <location>
        <begin position="71"/>
        <end position="96"/>
    </location>
</feature>